<dbReference type="Pfam" id="PF00035">
    <property type="entry name" value="dsrm"/>
    <property type="match status" value="1"/>
</dbReference>
<keyword evidence="13" id="KW-1185">Reference proteome</keyword>
<evidence type="ECO:0000256" key="4">
    <source>
        <dbReference type="ARBA" id="ARBA00022664"/>
    </source>
</evidence>
<dbReference type="InterPro" id="IPR000999">
    <property type="entry name" value="RNase_III_dom"/>
</dbReference>
<evidence type="ECO:0000256" key="2">
    <source>
        <dbReference type="ARBA" id="ARBA00010183"/>
    </source>
</evidence>
<dbReference type="EMBL" id="JACHVA010000141">
    <property type="protein sequence ID" value="MBC2604268.1"/>
    <property type="molecule type" value="Genomic_DNA"/>
</dbReference>
<keyword evidence="9" id="KW-0479">Metal-binding</keyword>
<dbReference type="PROSITE" id="PS00517">
    <property type="entry name" value="RNASE_3_1"/>
    <property type="match status" value="1"/>
</dbReference>
<dbReference type="RefSeq" id="WP_185694883.1">
    <property type="nucleotide sequence ID" value="NZ_JACHVA010000141.1"/>
</dbReference>
<dbReference type="AlphaFoldDB" id="A0A7X1B275"/>
<dbReference type="SUPFAM" id="SSF54768">
    <property type="entry name" value="dsRNA-binding domain-like"/>
    <property type="match status" value="1"/>
</dbReference>
<accession>A0A7X1B275</accession>
<dbReference type="GO" id="GO:0008033">
    <property type="term" value="P:tRNA processing"/>
    <property type="evidence" value="ECO:0007669"/>
    <property type="project" value="UniProtKB-KW"/>
</dbReference>
<feature type="binding site" evidence="9">
    <location>
        <position position="120"/>
    </location>
    <ligand>
        <name>Mg(2+)</name>
        <dbReference type="ChEBI" id="CHEBI:18420"/>
    </ligand>
</feature>
<dbReference type="CDD" id="cd00593">
    <property type="entry name" value="RIBOc"/>
    <property type="match status" value="1"/>
</dbReference>
<dbReference type="Gene3D" id="1.10.1520.10">
    <property type="entry name" value="Ribonuclease III domain"/>
    <property type="match status" value="1"/>
</dbReference>
<dbReference type="CDD" id="cd10845">
    <property type="entry name" value="DSRM_RNAse_III_family"/>
    <property type="match status" value="1"/>
</dbReference>
<dbReference type="Gene3D" id="3.30.160.20">
    <property type="match status" value="1"/>
</dbReference>
<dbReference type="GO" id="GO:0005737">
    <property type="term" value="C:cytoplasm"/>
    <property type="evidence" value="ECO:0007669"/>
    <property type="project" value="UniProtKB-SubCell"/>
</dbReference>
<feature type="binding site" evidence="9">
    <location>
        <position position="117"/>
    </location>
    <ligand>
        <name>Mg(2+)</name>
        <dbReference type="ChEBI" id="CHEBI:18420"/>
    </ligand>
</feature>
<comment type="function">
    <text evidence="9">Digests double-stranded RNA. Involved in the processing of primary rRNA transcript to yield the immediate precursors to the large and small rRNAs (23S and 16S). Processes some mRNAs, and tRNAs when they are encoded in the rRNA operon. Processes pre-crRNA and tracrRNA of type II CRISPR loci if present in the organism.</text>
</comment>
<feature type="binding site" evidence="9">
    <location>
        <position position="44"/>
    </location>
    <ligand>
        <name>Mg(2+)</name>
        <dbReference type="ChEBI" id="CHEBI:18420"/>
    </ligand>
</feature>
<comment type="subunit">
    <text evidence="9">Homodimer.</text>
</comment>
<keyword evidence="5 9" id="KW-0540">Nuclease</keyword>
<dbReference type="NCBIfam" id="TIGR02191">
    <property type="entry name" value="RNaseIII"/>
    <property type="match status" value="1"/>
</dbReference>
<comment type="caution">
    <text evidence="12">The sequence shown here is derived from an EMBL/GenBank/DDBJ whole genome shotgun (WGS) entry which is preliminary data.</text>
</comment>
<feature type="domain" description="DRBM" evidence="10">
    <location>
        <begin position="159"/>
        <end position="229"/>
    </location>
</feature>
<dbReference type="SMART" id="SM00535">
    <property type="entry name" value="RIBOc"/>
    <property type="match status" value="1"/>
</dbReference>
<dbReference type="InterPro" id="IPR014720">
    <property type="entry name" value="dsRBD_dom"/>
</dbReference>
<name>A0A7X1B275_9BACT</name>
<dbReference type="PANTHER" id="PTHR11207:SF0">
    <property type="entry name" value="RIBONUCLEASE 3"/>
    <property type="match status" value="1"/>
</dbReference>
<dbReference type="Proteomes" id="UP000525652">
    <property type="component" value="Unassembled WGS sequence"/>
</dbReference>
<evidence type="ECO:0000256" key="6">
    <source>
        <dbReference type="ARBA" id="ARBA00022759"/>
    </source>
</evidence>
<dbReference type="GO" id="GO:0019843">
    <property type="term" value="F:rRNA binding"/>
    <property type="evidence" value="ECO:0007669"/>
    <property type="project" value="UniProtKB-KW"/>
</dbReference>
<evidence type="ECO:0000256" key="3">
    <source>
        <dbReference type="ARBA" id="ARBA00022552"/>
    </source>
</evidence>
<evidence type="ECO:0000313" key="12">
    <source>
        <dbReference type="EMBL" id="MBC2604268.1"/>
    </source>
</evidence>
<dbReference type="SUPFAM" id="SSF69065">
    <property type="entry name" value="RNase III domain-like"/>
    <property type="match status" value="1"/>
</dbReference>
<keyword evidence="9" id="KW-0699">rRNA-binding</keyword>
<evidence type="ECO:0000259" key="11">
    <source>
        <dbReference type="PROSITE" id="PS50142"/>
    </source>
</evidence>
<feature type="active site" evidence="9">
    <location>
        <position position="48"/>
    </location>
</feature>
<keyword evidence="7 9" id="KW-0378">Hydrolase</keyword>
<dbReference type="InterPro" id="IPR036389">
    <property type="entry name" value="RNase_III_sf"/>
</dbReference>
<dbReference type="FunFam" id="1.10.1520.10:FF:000001">
    <property type="entry name" value="Ribonuclease 3"/>
    <property type="match status" value="1"/>
</dbReference>
<organism evidence="12 13">
    <name type="scientific">Puniceicoccus vermicola</name>
    <dbReference type="NCBI Taxonomy" id="388746"/>
    <lineage>
        <taxon>Bacteria</taxon>
        <taxon>Pseudomonadati</taxon>
        <taxon>Verrucomicrobiota</taxon>
        <taxon>Opitutia</taxon>
        <taxon>Puniceicoccales</taxon>
        <taxon>Puniceicoccaceae</taxon>
        <taxon>Puniceicoccus</taxon>
    </lineage>
</organism>
<keyword evidence="3 9" id="KW-0698">rRNA processing</keyword>
<dbReference type="GO" id="GO:0004525">
    <property type="term" value="F:ribonuclease III activity"/>
    <property type="evidence" value="ECO:0007669"/>
    <property type="project" value="UniProtKB-UniRule"/>
</dbReference>
<keyword evidence="4 9" id="KW-0507">mRNA processing</keyword>
<keyword evidence="8 9" id="KW-0694">RNA-binding</keyword>
<reference evidence="12 13" key="1">
    <citation type="submission" date="2020-07" db="EMBL/GenBank/DDBJ databases">
        <authorList>
            <person name="Feng X."/>
        </authorList>
    </citation>
    <scope>NUCLEOTIDE SEQUENCE [LARGE SCALE GENOMIC DNA]</scope>
    <source>
        <strain evidence="12 13">JCM14086</strain>
    </source>
</reference>
<dbReference type="HAMAP" id="MF_00104">
    <property type="entry name" value="RNase_III"/>
    <property type="match status" value="1"/>
</dbReference>
<dbReference type="PROSITE" id="PS50137">
    <property type="entry name" value="DS_RBD"/>
    <property type="match status" value="1"/>
</dbReference>
<dbReference type="GO" id="GO:0046872">
    <property type="term" value="F:metal ion binding"/>
    <property type="evidence" value="ECO:0007669"/>
    <property type="project" value="UniProtKB-KW"/>
</dbReference>
<feature type="domain" description="RNase III" evidence="11">
    <location>
        <begin position="4"/>
        <end position="131"/>
    </location>
</feature>
<dbReference type="InterPro" id="IPR011907">
    <property type="entry name" value="RNase_III"/>
</dbReference>
<keyword evidence="9" id="KW-0963">Cytoplasm</keyword>
<comment type="cofactor">
    <cofactor evidence="9">
        <name>Mg(2+)</name>
        <dbReference type="ChEBI" id="CHEBI:18420"/>
    </cofactor>
</comment>
<keyword evidence="6 9" id="KW-0255">Endonuclease</keyword>
<evidence type="ECO:0000256" key="9">
    <source>
        <dbReference type="HAMAP-Rule" id="MF_00104"/>
    </source>
</evidence>
<dbReference type="GO" id="GO:0006364">
    <property type="term" value="P:rRNA processing"/>
    <property type="evidence" value="ECO:0007669"/>
    <property type="project" value="UniProtKB-UniRule"/>
</dbReference>
<evidence type="ECO:0000256" key="7">
    <source>
        <dbReference type="ARBA" id="ARBA00022801"/>
    </source>
</evidence>
<comment type="catalytic activity">
    <reaction evidence="1 9">
        <text>Endonucleolytic cleavage to 5'-phosphomonoester.</text>
        <dbReference type="EC" id="3.1.26.3"/>
    </reaction>
</comment>
<evidence type="ECO:0000256" key="1">
    <source>
        <dbReference type="ARBA" id="ARBA00000109"/>
    </source>
</evidence>
<dbReference type="GO" id="GO:0006397">
    <property type="term" value="P:mRNA processing"/>
    <property type="evidence" value="ECO:0007669"/>
    <property type="project" value="UniProtKB-UniRule"/>
</dbReference>
<evidence type="ECO:0000313" key="13">
    <source>
        <dbReference type="Proteomes" id="UP000525652"/>
    </source>
</evidence>
<dbReference type="SMART" id="SM00358">
    <property type="entry name" value="DSRM"/>
    <property type="match status" value="1"/>
</dbReference>
<gene>
    <name evidence="9 12" type="primary">rnc</name>
    <name evidence="12" type="ORF">H5P30_21010</name>
</gene>
<feature type="active site" evidence="9">
    <location>
        <position position="120"/>
    </location>
</feature>
<evidence type="ECO:0000256" key="8">
    <source>
        <dbReference type="ARBA" id="ARBA00022884"/>
    </source>
</evidence>
<proteinExistence type="inferred from homology"/>
<sequence>MSQTQEIEKLIGYRFEDSRLLEEALTHPSALSEGIATRTNQRLEFLGDAVLELVVSEKLFRENPTAAEGQMTTTRASLVRGPSLADLARQMGLGEHLIMGEIARQHRTHENKAALEDAFEAIFGAIYLDGGLEASRQVFGRLFGERSFDVETFVSTEENPKGALQEETQSDPCGERPVYEIVKIDGPPHERLFESTVSIGGQVYGTGSGPSKKVAETEAARQALEKLRKG</sequence>
<comment type="similarity">
    <text evidence="2">Belongs to the ribonuclease III family.</text>
</comment>
<comment type="subcellular location">
    <subcellularLocation>
        <location evidence="9">Cytoplasm</location>
    </subcellularLocation>
</comment>
<dbReference type="GO" id="GO:0010468">
    <property type="term" value="P:regulation of gene expression"/>
    <property type="evidence" value="ECO:0007669"/>
    <property type="project" value="TreeGrafter"/>
</dbReference>
<dbReference type="PROSITE" id="PS50142">
    <property type="entry name" value="RNASE_3_2"/>
    <property type="match status" value="1"/>
</dbReference>
<evidence type="ECO:0000256" key="5">
    <source>
        <dbReference type="ARBA" id="ARBA00022722"/>
    </source>
</evidence>
<dbReference type="Pfam" id="PF14622">
    <property type="entry name" value="Ribonucleas_3_3"/>
    <property type="match status" value="1"/>
</dbReference>
<protein>
    <recommendedName>
        <fullName evidence="9">Ribonuclease 3</fullName>
        <ecNumber evidence="9">3.1.26.3</ecNumber>
    </recommendedName>
    <alternativeName>
        <fullName evidence="9">Ribonuclease III</fullName>
        <shortName evidence="9">RNase III</shortName>
    </alternativeName>
</protein>
<evidence type="ECO:0000259" key="10">
    <source>
        <dbReference type="PROSITE" id="PS50137"/>
    </source>
</evidence>
<keyword evidence="9" id="KW-0819">tRNA processing</keyword>
<dbReference type="EC" id="3.1.26.3" evidence="9"/>
<keyword evidence="9" id="KW-0460">Magnesium</keyword>
<dbReference type="GO" id="GO:0003725">
    <property type="term" value="F:double-stranded RNA binding"/>
    <property type="evidence" value="ECO:0007669"/>
    <property type="project" value="TreeGrafter"/>
</dbReference>
<dbReference type="PANTHER" id="PTHR11207">
    <property type="entry name" value="RIBONUCLEASE III"/>
    <property type="match status" value="1"/>
</dbReference>